<keyword evidence="4" id="KW-1185">Reference proteome</keyword>
<feature type="region of interest" description="Disordered" evidence="2">
    <location>
        <begin position="210"/>
        <end position="270"/>
    </location>
</feature>
<feature type="coiled-coil region" evidence="1">
    <location>
        <begin position="490"/>
        <end position="524"/>
    </location>
</feature>
<comment type="caution">
    <text evidence="3">The sequence shown here is derived from an EMBL/GenBank/DDBJ whole genome shotgun (WGS) entry which is preliminary data.</text>
</comment>
<protein>
    <submittedName>
        <fullName evidence="3">Uncharacterized protein</fullName>
    </submittedName>
</protein>
<organism evidence="3 4">
    <name type="scientific">Rhizophlyctis rosea</name>
    <dbReference type="NCBI Taxonomy" id="64517"/>
    <lineage>
        <taxon>Eukaryota</taxon>
        <taxon>Fungi</taxon>
        <taxon>Fungi incertae sedis</taxon>
        <taxon>Chytridiomycota</taxon>
        <taxon>Chytridiomycota incertae sedis</taxon>
        <taxon>Chytridiomycetes</taxon>
        <taxon>Rhizophlyctidales</taxon>
        <taxon>Rhizophlyctidaceae</taxon>
        <taxon>Rhizophlyctis</taxon>
    </lineage>
</organism>
<reference evidence="3" key="1">
    <citation type="submission" date="2020-05" db="EMBL/GenBank/DDBJ databases">
        <title>Phylogenomic resolution of chytrid fungi.</title>
        <authorList>
            <person name="Stajich J.E."/>
            <person name="Amses K."/>
            <person name="Simmons R."/>
            <person name="Seto K."/>
            <person name="Myers J."/>
            <person name="Bonds A."/>
            <person name="Quandt C.A."/>
            <person name="Barry K."/>
            <person name="Liu P."/>
            <person name="Grigoriev I."/>
            <person name="Longcore J.E."/>
            <person name="James T.Y."/>
        </authorList>
    </citation>
    <scope>NUCLEOTIDE SEQUENCE</scope>
    <source>
        <strain evidence="3">JEL0318</strain>
    </source>
</reference>
<evidence type="ECO:0000256" key="2">
    <source>
        <dbReference type="SAM" id="MobiDB-lite"/>
    </source>
</evidence>
<proteinExistence type="predicted"/>
<feature type="non-terminal residue" evidence="3">
    <location>
        <position position="534"/>
    </location>
</feature>
<feature type="coiled-coil region" evidence="1">
    <location>
        <begin position="337"/>
        <end position="424"/>
    </location>
</feature>
<dbReference type="AlphaFoldDB" id="A0AAD5SH26"/>
<feature type="compositionally biased region" description="Acidic residues" evidence="2">
    <location>
        <begin position="210"/>
        <end position="247"/>
    </location>
</feature>
<keyword evidence="1" id="KW-0175">Coiled coil</keyword>
<evidence type="ECO:0000313" key="3">
    <source>
        <dbReference type="EMBL" id="KAJ3054484.1"/>
    </source>
</evidence>
<evidence type="ECO:0000313" key="4">
    <source>
        <dbReference type="Proteomes" id="UP001212841"/>
    </source>
</evidence>
<dbReference type="Proteomes" id="UP001212841">
    <property type="component" value="Unassembled WGS sequence"/>
</dbReference>
<evidence type="ECO:0000256" key="1">
    <source>
        <dbReference type="SAM" id="Coils"/>
    </source>
</evidence>
<accession>A0AAD5SH26</accession>
<gene>
    <name evidence="3" type="ORF">HK097_001729</name>
</gene>
<sequence length="534" mass="61613">MRMINADLDAQIRQKFPMSYAKRQQEVFHNPAKNQHHFSKILYLGNIFKRSDDVVTVFVQMANPALNATYIQYVEIASPSWAGVNTQRVSSPPYQFFREFTGNSIEVVIQFHREWEIVSITDEDAYQESSNTIRVSWWVDLTENGAMEEIELQLKKVDVDMRGVRQHQGQVQPLSDEMVTLIQRQNHEREKQLANARGERMMLLDADEDYDMDHDSDLDEDDDEEDDDEEDDDEEDDDEEDDDEDDDGNMHEGDASTESTNEEGEEGGIVPMREWGQESFERGMQEGTEAGIGRSTYLGTQDFMQSPDEEDVVKNAGNRTAIPLEIVQEGVRNAEKIRQLEVALVNLRHELETAKAQAADAKAIENQHRDFAQSVERRLTEVQEDSDVLQKMWQEDINQRQAALAALEAENEELVDRVRTMGTQVKEAAEDSENHLVRIIEHGKISERFLRLRNEYAELKTKIANPDGAGVASEERLRNLILEKQMVEENRTLLLELDASKVRFKELEDERKEDRERLRKLEGFVGELRADFEG</sequence>
<name>A0AAD5SH26_9FUNG</name>
<dbReference type="EMBL" id="JADGJD010000135">
    <property type="protein sequence ID" value="KAJ3054484.1"/>
    <property type="molecule type" value="Genomic_DNA"/>
</dbReference>